<dbReference type="InterPro" id="IPR000232">
    <property type="entry name" value="HSF_DNA-bd"/>
</dbReference>
<proteinExistence type="inferred from homology"/>
<dbReference type="Proteomes" id="UP001295423">
    <property type="component" value="Unassembled WGS sequence"/>
</dbReference>
<dbReference type="InterPro" id="IPR036390">
    <property type="entry name" value="WH_DNA-bd_sf"/>
</dbReference>
<comment type="subcellular location">
    <subcellularLocation>
        <location evidence="1">Nucleus</location>
    </subcellularLocation>
</comment>
<dbReference type="Pfam" id="PF00447">
    <property type="entry name" value="HSF_DNA-bind"/>
    <property type="match status" value="1"/>
</dbReference>
<comment type="similarity">
    <text evidence="4">Belongs to the HSF family.</text>
</comment>
<dbReference type="GO" id="GO:0003700">
    <property type="term" value="F:DNA-binding transcription factor activity"/>
    <property type="evidence" value="ECO:0007669"/>
    <property type="project" value="InterPro"/>
</dbReference>
<reference evidence="7" key="1">
    <citation type="submission" date="2023-08" db="EMBL/GenBank/DDBJ databases">
        <authorList>
            <person name="Audoor S."/>
            <person name="Bilcke G."/>
        </authorList>
    </citation>
    <scope>NUCLEOTIDE SEQUENCE</scope>
</reference>
<dbReference type="AlphaFoldDB" id="A0AAD2CHV0"/>
<keyword evidence="3" id="KW-0539">Nucleus</keyword>
<evidence type="ECO:0000256" key="4">
    <source>
        <dbReference type="RuleBase" id="RU004020"/>
    </source>
</evidence>
<keyword evidence="8" id="KW-1185">Reference proteome</keyword>
<dbReference type="InterPro" id="IPR036388">
    <property type="entry name" value="WH-like_DNA-bd_sf"/>
</dbReference>
<evidence type="ECO:0000256" key="1">
    <source>
        <dbReference type="ARBA" id="ARBA00004123"/>
    </source>
</evidence>
<dbReference type="GO" id="GO:0043565">
    <property type="term" value="F:sequence-specific DNA binding"/>
    <property type="evidence" value="ECO:0007669"/>
    <property type="project" value="InterPro"/>
</dbReference>
<dbReference type="SMART" id="SM00415">
    <property type="entry name" value="HSF"/>
    <property type="match status" value="1"/>
</dbReference>
<feature type="region of interest" description="Disordered" evidence="5">
    <location>
        <begin position="1"/>
        <end position="33"/>
    </location>
</feature>
<protein>
    <recommendedName>
        <fullName evidence="6">HSF-type DNA-binding domain-containing protein</fullName>
    </recommendedName>
</protein>
<feature type="region of interest" description="Disordered" evidence="5">
    <location>
        <begin position="230"/>
        <end position="256"/>
    </location>
</feature>
<evidence type="ECO:0000256" key="3">
    <source>
        <dbReference type="ARBA" id="ARBA00023242"/>
    </source>
</evidence>
<dbReference type="PANTHER" id="PTHR10015:SF206">
    <property type="entry name" value="HSF-TYPE DNA-BINDING DOMAIN-CONTAINING PROTEIN"/>
    <property type="match status" value="1"/>
</dbReference>
<sequence length="256" mass="29546">MNQPSPDHQSKVAPGTPESIHERTQSSSPTLPPCGDFIHQFPWRLHQMLETVEKEGKTSIISWLPGDPQDTFKVHDKDKFMQQVLPRFFNQTKFKSFLRQLNLWGFERILESGPRRGSYRHSLFIKNRPNRCIHMKRVKIKGAKQGDTGDFQQQQKEREDRHRESKQSHGTISGDHRDGAQQRVKTKANDIQDDPSFDTIEYERIPDNIPVAADLSRMYAEEMKDTILSGAASTGVESEDDSPYSPKPLSSLRYRR</sequence>
<dbReference type="PANTHER" id="PTHR10015">
    <property type="entry name" value="HEAT SHOCK TRANSCRIPTION FACTOR"/>
    <property type="match status" value="1"/>
</dbReference>
<evidence type="ECO:0000256" key="5">
    <source>
        <dbReference type="SAM" id="MobiDB-lite"/>
    </source>
</evidence>
<dbReference type="SUPFAM" id="SSF46785">
    <property type="entry name" value="Winged helix' DNA-binding domain"/>
    <property type="match status" value="1"/>
</dbReference>
<feature type="domain" description="HSF-type DNA-binding" evidence="6">
    <location>
        <begin position="40"/>
        <end position="138"/>
    </location>
</feature>
<dbReference type="Gene3D" id="1.10.10.10">
    <property type="entry name" value="Winged helix-like DNA-binding domain superfamily/Winged helix DNA-binding domain"/>
    <property type="match status" value="1"/>
</dbReference>
<accession>A0AAD2CHV0</accession>
<evidence type="ECO:0000313" key="7">
    <source>
        <dbReference type="EMBL" id="CAJ1934580.1"/>
    </source>
</evidence>
<comment type="caution">
    <text evidence="7">The sequence shown here is derived from an EMBL/GenBank/DDBJ whole genome shotgun (WGS) entry which is preliminary data.</text>
</comment>
<evidence type="ECO:0000313" key="8">
    <source>
        <dbReference type="Proteomes" id="UP001295423"/>
    </source>
</evidence>
<dbReference type="EMBL" id="CAKOGP040000336">
    <property type="protein sequence ID" value="CAJ1934580.1"/>
    <property type="molecule type" value="Genomic_DNA"/>
</dbReference>
<name>A0AAD2CHV0_9STRA</name>
<dbReference type="GO" id="GO:0005634">
    <property type="term" value="C:nucleus"/>
    <property type="evidence" value="ECO:0007669"/>
    <property type="project" value="UniProtKB-SubCell"/>
</dbReference>
<gene>
    <name evidence="7" type="ORF">CYCCA115_LOCUS3921</name>
</gene>
<evidence type="ECO:0000259" key="6">
    <source>
        <dbReference type="SMART" id="SM00415"/>
    </source>
</evidence>
<evidence type="ECO:0000256" key="2">
    <source>
        <dbReference type="ARBA" id="ARBA00023125"/>
    </source>
</evidence>
<feature type="region of interest" description="Disordered" evidence="5">
    <location>
        <begin position="137"/>
        <end position="200"/>
    </location>
</feature>
<keyword evidence="2" id="KW-0238">DNA-binding</keyword>
<feature type="compositionally biased region" description="Basic and acidic residues" evidence="5">
    <location>
        <begin position="155"/>
        <end position="167"/>
    </location>
</feature>
<organism evidence="7 8">
    <name type="scientific">Cylindrotheca closterium</name>
    <dbReference type="NCBI Taxonomy" id="2856"/>
    <lineage>
        <taxon>Eukaryota</taxon>
        <taxon>Sar</taxon>
        <taxon>Stramenopiles</taxon>
        <taxon>Ochrophyta</taxon>
        <taxon>Bacillariophyta</taxon>
        <taxon>Bacillariophyceae</taxon>
        <taxon>Bacillariophycidae</taxon>
        <taxon>Bacillariales</taxon>
        <taxon>Bacillariaceae</taxon>
        <taxon>Cylindrotheca</taxon>
    </lineage>
</organism>
<dbReference type="FunFam" id="1.10.10.10:FF:000479">
    <property type="entry name" value="Predicted protein"/>
    <property type="match status" value="1"/>
</dbReference>
<dbReference type="PRINTS" id="PR00056">
    <property type="entry name" value="HSFDOMAIN"/>
</dbReference>